<name>T1HD02_RHOPR</name>
<keyword evidence="2" id="KW-1185">Reference proteome</keyword>
<dbReference type="eggNOG" id="KOG0865">
    <property type="taxonomic scope" value="Eukaryota"/>
</dbReference>
<dbReference type="AlphaFoldDB" id="T1HD02"/>
<dbReference type="InParanoid" id="T1HD02"/>
<dbReference type="PANTHER" id="PTHR11071:SF561">
    <property type="entry name" value="PEPTIDYL-PROLYL CIS-TRANS ISOMERASE D-RELATED"/>
    <property type="match status" value="1"/>
</dbReference>
<proteinExistence type="predicted"/>
<dbReference type="GO" id="GO:0005737">
    <property type="term" value="C:cytoplasm"/>
    <property type="evidence" value="ECO:0007669"/>
    <property type="project" value="TreeGrafter"/>
</dbReference>
<dbReference type="STRING" id="13249.T1HD02"/>
<dbReference type="InterPro" id="IPR002130">
    <property type="entry name" value="Cyclophilin-type_PPIase_dom"/>
</dbReference>
<protein>
    <submittedName>
        <fullName evidence="1">PPIase cyclophilin-type domain-containing protein</fullName>
    </submittedName>
</protein>
<dbReference type="EMBL" id="ACPB03017185">
    <property type="status" value="NOT_ANNOTATED_CDS"/>
    <property type="molecule type" value="Genomic_DNA"/>
</dbReference>
<evidence type="ECO:0000313" key="1">
    <source>
        <dbReference type="EnsemblMetazoa" id="RPRC001917-PA"/>
    </source>
</evidence>
<organism evidence="1 2">
    <name type="scientific">Rhodnius prolixus</name>
    <name type="common">Triatomid bug</name>
    <dbReference type="NCBI Taxonomy" id="13249"/>
    <lineage>
        <taxon>Eukaryota</taxon>
        <taxon>Metazoa</taxon>
        <taxon>Ecdysozoa</taxon>
        <taxon>Arthropoda</taxon>
        <taxon>Hexapoda</taxon>
        <taxon>Insecta</taxon>
        <taxon>Pterygota</taxon>
        <taxon>Neoptera</taxon>
        <taxon>Paraneoptera</taxon>
        <taxon>Hemiptera</taxon>
        <taxon>Heteroptera</taxon>
        <taxon>Panheteroptera</taxon>
        <taxon>Cimicomorpha</taxon>
        <taxon>Reduviidae</taxon>
        <taxon>Triatominae</taxon>
        <taxon>Rhodnius</taxon>
    </lineage>
</organism>
<reference evidence="1" key="1">
    <citation type="submission" date="2015-05" db="UniProtKB">
        <authorList>
            <consortium name="EnsemblMetazoa"/>
        </authorList>
    </citation>
    <scope>IDENTIFICATION</scope>
</reference>
<dbReference type="GO" id="GO:0003755">
    <property type="term" value="F:peptidyl-prolyl cis-trans isomerase activity"/>
    <property type="evidence" value="ECO:0007669"/>
    <property type="project" value="InterPro"/>
</dbReference>
<dbReference type="InterPro" id="IPR029000">
    <property type="entry name" value="Cyclophilin-like_dom_sf"/>
</dbReference>
<dbReference type="EnsemblMetazoa" id="RPRC001917-RA">
    <property type="protein sequence ID" value="RPRC001917-PA"/>
    <property type="gene ID" value="RPRC001917"/>
</dbReference>
<accession>T1HD02</accession>
<dbReference type="Pfam" id="PF00160">
    <property type="entry name" value="Pro_isomerase"/>
    <property type="match status" value="1"/>
</dbReference>
<dbReference type="HOGENOM" id="CLU_443012_0_0_1"/>
<dbReference type="Proteomes" id="UP000015103">
    <property type="component" value="Unassembled WGS sequence"/>
</dbReference>
<dbReference type="PANTHER" id="PTHR11071">
    <property type="entry name" value="PEPTIDYL-PROLYL CIS-TRANS ISOMERASE"/>
    <property type="match status" value="1"/>
</dbReference>
<dbReference type="Gene3D" id="2.40.100.10">
    <property type="entry name" value="Cyclophilin-like"/>
    <property type="match status" value="1"/>
</dbReference>
<dbReference type="PROSITE" id="PS50072">
    <property type="entry name" value="CSA_PPIASE_2"/>
    <property type="match status" value="1"/>
</dbReference>
<sequence>MAPNKFVDVPKSVVIIIKIRGIVTEPKCWTARYFANFAISTAPKRYEMDMKFLFELEWIHLKRTMHTEILEAKPECAVWINETYIGDDIALYRFLRHDEHIPLNLLDDIINVSVQISTNPLEYCPRNMERSYVYFNVILNGRDIGRMLFEIFNDLMPISCARFLKECVRYNGSPIHRIAHSGWFETGRFENEDHPIREKRPLGLSNCREGMLSLVNAGKSNSKSSTFLVTMAPATYLDPYQCPIGALLDGDQILKAIDNVGTHYDSPKELINIANVNILYTPNHVSEKFSLNSVKVVEKPSYVWSLESKVRRKVDQNELMKFRIDLKPDFKPPAATWLEQRITEIRRQLNQESSKFKQVVDEARFQKIVYRLLQKKQISDDEFDLEKLKMAKDDEKWYKILLNADSDFDLYYKQPHIPKVCLESVNDWLEKSSTIENPIILRLLGYVDKKELLQVMDLIKRLIGEAIEIAINRPNELYLLEYQADIDYSKPFGDDIDRLPTKVKNLLNKEVVNLTKSGVELLRTSLRHIIETISDTKLDDKSTISGNAVMIISATSSLLGAKMLSQEEVISRKESLVNDIDLFTKSIIIAHAKTKSEELPKKERHPAYFKSISKTTF</sequence>
<dbReference type="SUPFAM" id="SSF50891">
    <property type="entry name" value="Cyclophilin-like"/>
    <property type="match status" value="1"/>
</dbReference>
<evidence type="ECO:0000313" key="2">
    <source>
        <dbReference type="Proteomes" id="UP000015103"/>
    </source>
</evidence>
<dbReference type="VEuPathDB" id="VectorBase:RPRC001917"/>